<dbReference type="PANTHER" id="PTHR22726:SF1">
    <property type="entry name" value="METALLOENDOPEPTIDASE OMA1, MITOCHONDRIAL"/>
    <property type="match status" value="1"/>
</dbReference>
<evidence type="ECO:0000256" key="6">
    <source>
        <dbReference type="RuleBase" id="RU003983"/>
    </source>
</evidence>
<protein>
    <submittedName>
        <fullName evidence="8">Peptidase M48</fullName>
    </submittedName>
</protein>
<dbReference type="EMBL" id="AP025730">
    <property type="protein sequence ID" value="BDI07606.1"/>
    <property type="molecule type" value="Genomic_DNA"/>
</dbReference>
<dbReference type="InterPro" id="IPR051156">
    <property type="entry name" value="Mito/Outer_Membr_Metalloprot"/>
</dbReference>
<keyword evidence="9" id="KW-1185">Reference proteome</keyword>
<evidence type="ECO:0000313" key="9">
    <source>
        <dbReference type="Proteomes" id="UP001057498"/>
    </source>
</evidence>
<keyword evidence="4 6" id="KW-0862">Zinc</keyword>
<dbReference type="Proteomes" id="UP001057498">
    <property type="component" value="Chromosome"/>
</dbReference>
<name>A0ABM7YSL8_9BURK</name>
<feature type="domain" description="Peptidase M48" evidence="7">
    <location>
        <begin position="24"/>
        <end position="202"/>
    </location>
</feature>
<dbReference type="Gene3D" id="1.25.40.10">
    <property type="entry name" value="Tetratricopeptide repeat domain"/>
    <property type="match status" value="1"/>
</dbReference>
<accession>A0ABM7YSL8</accession>
<evidence type="ECO:0000259" key="7">
    <source>
        <dbReference type="Pfam" id="PF01435"/>
    </source>
</evidence>
<organism evidence="8 9">
    <name type="scientific">Sphaerotilus microaerophilus</name>
    <dbReference type="NCBI Taxonomy" id="2914710"/>
    <lineage>
        <taxon>Bacteria</taxon>
        <taxon>Pseudomonadati</taxon>
        <taxon>Pseudomonadota</taxon>
        <taxon>Betaproteobacteria</taxon>
        <taxon>Burkholderiales</taxon>
        <taxon>Sphaerotilaceae</taxon>
        <taxon>Sphaerotilus</taxon>
    </lineage>
</organism>
<comment type="similarity">
    <text evidence="6">Belongs to the peptidase M48 family.</text>
</comment>
<dbReference type="CDD" id="cd07324">
    <property type="entry name" value="M48C_Oma1-like"/>
    <property type="match status" value="1"/>
</dbReference>
<keyword evidence="1 6" id="KW-0645">Protease</keyword>
<dbReference type="InterPro" id="IPR011990">
    <property type="entry name" value="TPR-like_helical_dom_sf"/>
</dbReference>
<evidence type="ECO:0000256" key="4">
    <source>
        <dbReference type="ARBA" id="ARBA00022833"/>
    </source>
</evidence>
<dbReference type="Pfam" id="PF01435">
    <property type="entry name" value="Peptidase_M48"/>
    <property type="match status" value="1"/>
</dbReference>
<dbReference type="PANTHER" id="PTHR22726">
    <property type="entry name" value="METALLOENDOPEPTIDASE OMA1"/>
    <property type="match status" value="1"/>
</dbReference>
<dbReference type="InterPro" id="IPR001915">
    <property type="entry name" value="Peptidase_M48"/>
</dbReference>
<evidence type="ECO:0000256" key="1">
    <source>
        <dbReference type="ARBA" id="ARBA00022670"/>
    </source>
</evidence>
<gene>
    <name evidence="8" type="ORF">CATMQ487_45760</name>
</gene>
<reference evidence="8" key="1">
    <citation type="submission" date="2022-04" db="EMBL/GenBank/DDBJ databases">
        <title>Whole genome sequence of Sphaerotilus sp. FB-5.</title>
        <authorList>
            <person name="Takeda M."/>
            <person name="Narihara S."/>
            <person name="Akimoto M."/>
            <person name="Akimoto R."/>
            <person name="Nishiyashiki S."/>
            <person name="Murakami T."/>
        </authorList>
    </citation>
    <scope>NUCLEOTIDE SEQUENCE</scope>
    <source>
        <strain evidence="8">FB-5</strain>
    </source>
</reference>
<keyword evidence="2" id="KW-0479">Metal-binding</keyword>
<evidence type="ECO:0000256" key="2">
    <source>
        <dbReference type="ARBA" id="ARBA00022723"/>
    </source>
</evidence>
<keyword evidence="3 6" id="KW-0378">Hydrolase</keyword>
<keyword evidence="5 6" id="KW-0482">Metalloprotease</keyword>
<sequence length="388" mass="42863">MDAQLAPHQFSLDLGFVQDGDLHAYVERVGRDLQAAANSQAQPCTVRVVNAHHVNSYSFPGGSIGITRGWLVMLRDESELAAVLAHQLGHLGSQQVAQALSRSEWRRRLLASTVSVSQDSAWTPVIGLVDPLGDSPLLRDFTPEQEIEADVLAMRYLTRAGYPAQAWPRVLDRLAERAQAQPGLLATINRHHPLDDARRRRAHESVGQLRDSTTRRRTAPALWSAQLAWLQRQVPAIEACQLGELAMLGQDLVTAATHFGRALQIASDDYATRVRLAQCLQAQGHSREALLHAQVARELHPGEAQAHRLVATLQLSLRDAAKAWLALEQYDRLLPGDPGVIFLQGVALEALGRTRHAAEHYRTYLRLTREGQAAQYALSRLKALGYPP</sequence>
<dbReference type="Pfam" id="PF14559">
    <property type="entry name" value="TPR_19"/>
    <property type="match status" value="1"/>
</dbReference>
<dbReference type="Gene3D" id="3.30.2010.10">
    <property type="entry name" value="Metalloproteases ('zincins'), catalytic domain"/>
    <property type="match status" value="1"/>
</dbReference>
<evidence type="ECO:0000313" key="8">
    <source>
        <dbReference type="EMBL" id="BDI07606.1"/>
    </source>
</evidence>
<comment type="cofactor">
    <cofactor evidence="6">
        <name>Zn(2+)</name>
        <dbReference type="ChEBI" id="CHEBI:29105"/>
    </cofactor>
    <text evidence="6">Binds 1 zinc ion per subunit.</text>
</comment>
<evidence type="ECO:0000256" key="3">
    <source>
        <dbReference type="ARBA" id="ARBA00022801"/>
    </source>
</evidence>
<dbReference type="SUPFAM" id="SSF48452">
    <property type="entry name" value="TPR-like"/>
    <property type="match status" value="1"/>
</dbReference>
<evidence type="ECO:0000256" key="5">
    <source>
        <dbReference type="ARBA" id="ARBA00023049"/>
    </source>
</evidence>
<proteinExistence type="inferred from homology"/>